<dbReference type="Proteomes" id="UP000233551">
    <property type="component" value="Unassembled WGS sequence"/>
</dbReference>
<name>A0A2I0KL47_PUNGR</name>
<evidence type="ECO:0000313" key="2">
    <source>
        <dbReference type="EMBL" id="PKI68536.1"/>
    </source>
</evidence>
<evidence type="ECO:0000256" key="1">
    <source>
        <dbReference type="SAM" id="MobiDB-lite"/>
    </source>
</evidence>
<proteinExistence type="predicted"/>
<evidence type="ECO:0000313" key="3">
    <source>
        <dbReference type="Proteomes" id="UP000233551"/>
    </source>
</evidence>
<keyword evidence="3" id="KW-1185">Reference proteome</keyword>
<protein>
    <submittedName>
        <fullName evidence="2">Uncharacterized protein</fullName>
    </submittedName>
</protein>
<dbReference type="AlphaFoldDB" id="A0A2I0KL47"/>
<sequence length="84" mass="9555">MQDCKREKEEEEREGSDDHELSIRGVHGYRLTKASEHHGQARLRLVNSAMGLRALDRSNLGLEGLELPHCWAHEPRASPRPMTA</sequence>
<reference evidence="2 3" key="1">
    <citation type="submission" date="2017-11" db="EMBL/GenBank/DDBJ databases">
        <title>De-novo sequencing of pomegranate (Punica granatum L.) genome.</title>
        <authorList>
            <person name="Akparov Z."/>
            <person name="Amiraslanov A."/>
            <person name="Hajiyeva S."/>
            <person name="Abbasov M."/>
            <person name="Kaur K."/>
            <person name="Hamwieh A."/>
            <person name="Solovyev V."/>
            <person name="Salamov A."/>
            <person name="Braich B."/>
            <person name="Kosarev P."/>
            <person name="Mahmoud A."/>
            <person name="Hajiyev E."/>
            <person name="Babayeva S."/>
            <person name="Izzatullayeva V."/>
            <person name="Mammadov A."/>
            <person name="Mammadov A."/>
            <person name="Sharifova S."/>
            <person name="Ojaghi J."/>
            <person name="Eynullazada K."/>
            <person name="Bayramov B."/>
            <person name="Abdulazimova A."/>
            <person name="Shahmuradov I."/>
        </authorList>
    </citation>
    <scope>NUCLEOTIDE SEQUENCE [LARGE SCALE GENOMIC DNA]</scope>
    <source>
        <strain evidence="3">cv. AG2017</strain>
        <tissue evidence="2">Leaf</tissue>
    </source>
</reference>
<comment type="caution">
    <text evidence="2">The sequence shown here is derived from an EMBL/GenBank/DDBJ whole genome shotgun (WGS) entry which is preliminary data.</text>
</comment>
<feature type="region of interest" description="Disordered" evidence="1">
    <location>
        <begin position="1"/>
        <end position="24"/>
    </location>
</feature>
<organism evidence="2 3">
    <name type="scientific">Punica granatum</name>
    <name type="common">Pomegranate</name>
    <dbReference type="NCBI Taxonomy" id="22663"/>
    <lineage>
        <taxon>Eukaryota</taxon>
        <taxon>Viridiplantae</taxon>
        <taxon>Streptophyta</taxon>
        <taxon>Embryophyta</taxon>
        <taxon>Tracheophyta</taxon>
        <taxon>Spermatophyta</taxon>
        <taxon>Magnoliopsida</taxon>
        <taxon>eudicotyledons</taxon>
        <taxon>Gunneridae</taxon>
        <taxon>Pentapetalae</taxon>
        <taxon>rosids</taxon>
        <taxon>malvids</taxon>
        <taxon>Myrtales</taxon>
        <taxon>Lythraceae</taxon>
        <taxon>Punica</taxon>
    </lineage>
</organism>
<dbReference type="EMBL" id="PGOL01000549">
    <property type="protein sequence ID" value="PKI68536.1"/>
    <property type="molecule type" value="Genomic_DNA"/>
</dbReference>
<accession>A0A2I0KL47</accession>
<gene>
    <name evidence="2" type="ORF">CRG98_011085</name>
</gene>